<dbReference type="HOGENOM" id="CLU_1381957_0_0_10"/>
<evidence type="ECO:0000313" key="1">
    <source>
        <dbReference type="EMBL" id="AFD05430.1"/>
    </source>
</evidence>
<sequence>MISFIKHISTAVSLFLFIPSIWAQEQLLKYKVLFKGDNIGNMSCFQKQDGDNTYLKLVSCAQLQMLMKIKINLEEESMFKNGKLLYSSSLKTVNGKEKTNKQTKATDYGYMTFSKEKNGTIKCDPIDYNITLLYYKEPKDNQLIYSDSFQQLLRIKQTDTHLYKLELPDGNFNYYYYKNGICYKVEIHHTLYTIHLQLIS</sequence>
<dbReference type="Proteomes" id="UP000007590">
    <property type="component" value="Chromosome"/>
</dbReference>
<dbReference type="Pfam" id="PF19630">
    <property type="entry name" value="DUF6134"/>
    <property type="match status" value="1"/>
</dbReference>
<keyword evidence="2" id="KW-1185">Reference proteome</keyword>
<dbReference type="KEGG" id="scn:Solca_0286"/>
<dbReference type="EMBL" id="CP003349">
    <property type="protein sequence ID" value="AFD05430.1"/>
    <property type="molecule type" value="Genomic_DNA"/>
</dbReference>
<protein>
    <submittedName>
        <fullName evidence="1">Uncharacterized protein</fullName>
    </submittedName>
</protein>
<dbReference type="eggNOG" id="ENOG5033F59">
    <property type="taxonomic scope" value="Bacteria"/>
</dbReference>
<organism evidence="1 2">
    <name type="scientific">Solitalea canadensis (strain ATCC 29591 / DSM 3403 / JCM 21819 / LMG 8368 / NBRC 15130 / NCIMB 12057 / USAM 9D)</name>
    <name type="common">Flexibacter canadensis</name>
    <dbReference type="NCBI Taxonomy" id="929556"/>
    <lineage>
        <taxon>Bacteria</taxon>
        <taxon>Pseudomonadati</taxon>
        <taxon>Bacteroidota</taxon>
        <taxon>Sphingobacteriia</taxon>
        <taxon>Sphingobacteriales</taxon>
        <taxon>Sphingobacteriaceae</taxon>
        <taxon>Solitalea</taxon>
    </lineage>
</organism>
<proteinExistence type="predicted"/>
<reference evidence="1" key="1">
    <citation type="submission" date="2012-02" db="EMBL/GenBank/DDBJ databases">
        <title>The complete genome of Solitalea canadensis DSM 3403.</title>
        <authorList>
            <consortium name="US DOE Joint Genome Institute (JGI-PGF)"/>
            <person name="Lucas S."/>
            <person name="Copeland A."/>
            <person name="Lapidus A."/>
            <person name="Glavina del Rio T."/>
            <person name="Dalin E."/>
            <person name="Tice H."/>
            <person name="Bruce D."/>
            <person name="Goodwin L."/>
            <person name="Pitluck S."/>
            <person name="Peters L."/>
            <person name="Ovchinnikova G."/>
            <person name="Lu M."/>
            <person name="Kyrpides N."/>
            <person name="Mavromatis K."/>
            <person name="Ivanova N."/>
            <person name="Brettin T."/>
            <person name="Detter J.C."/>
            <person name="Han C."/>
            <person name="Larimer F."/>
            <person name="Land M."/>
            <person name="Hauser L."/>
            <person name="Markowitz V."/>
            <person name="Cheng J.-F."/>
            <person name="Hugenholtz P."/>
            <person name="Woyke T."/>
            <person name="Wu D."/>
            <person name="Spring S."/>
            <person name="Schroeder M."/>
            <person name="Kopitz M."/>
            <person name="Brambilla E."/>
            <person name="Klenk H.-P."/>
            <person name="Eisen J.A."/>
        </authorList>
    </citation>
    <scope>NUCLEOTIDE SEQUENCE</scope>
    <source>
        <strain evidence="1">DSM 3403</strain>
    </source>
</reference>
<dbReference type="RefSeq" id="WP_014678658.1">
    <property type="nucleotide sequence ID" value="NC_017770.1"/>
</dbReference>
<name>H8KSX0_SOLCM</name>
<evidence type="ECO:0000313" key="2">
    <source>
        <dbReference type="Proteomes" id="UP000007590"/>
    </source>
</evidence>
<accession>H8KSX0</accession>
<gene>
    <name evidence="1" type="ordered locus">Solca_0286</name>
</gene>
<dbReference type="InterPro" id="IPR045767">
    <property type="entry name" value="DUF6134"/>
</dbReference>
<dbReference type="AlphaFoldDB" id="H8KSX0"/>
<dbReference type="STRING" id="929556.Solca_0286"/>
<dbReference type="OrthoDB" id="789612at2"/>